<accession>S7RR09</accession>
<feature type="domain" description="MYND-type" evidence="5">
    <location>
        <begin position="10"/>
        <end position="50"/>
    </location>
</feature>
<proteinExistence type="predicted"/>
<dbReference type="AlphaFoldDB" id="S7RR09"/>
<dbReference type="RefSeq" id="XP_007864176.1">
    <property type="nucleotide sequence ID" value="XM_007865985.1"/>
</dbReference>
<dbReference type="GeneID" id="19303763"/>
<dbReference type="OrthoDB" id="432970at2759"/>
<dbReference type="HOGENOM" id="CLU_551003_0_0_1"/>
<organism evidence="6 7">
    <name type="scientific">Gloeophyllum trabeum (strain ATCC 11539 / FP-39264 / Madison 617)</name>
    <name type="common">Brown rot fungus</name>
    <dbReference type="NCBI Taxonomy" id="670483"/>
    <lineage>
        <taxon>Eukaryota</taxon>
        <taxon>Fungi</taxon>
        <taxon>Dikarya</taxon>
        <taxon>Basidiomycota</taxon>
        <taxon>Agaricomycotina</taxon>
        <taxon>Agaricomycetes</taxon>
        <taxon>Gloeophyllales</taxon>
        <taxon>Gloeophyllaceae</taxon>
        <taxon>Gloeophyllum</taxon>
    </lineage>
</organism>
<sequence length="495" mass="55683">MGKGNKGVQCAYCLKWDKRKNLLACKGCLGASYCDKTCQKAHWPMHRSLCKSNTSIREQTDGIILEVADSGKTASEIVIDMRRWADKHQEVLSWGLTQSMELFTNPSKAPETRGLIYHLKYSPLDFFPHKTADLFQLESCEVADASEDPSVAEWVRTMRDRPSAPFQAKYEVSGPVVYILECEGVALTKTNRFEGPGPDEHRLFVTDWATHVVRVVNGVSEFNSLFSLRDALRWGPGTPFDSATEYGVVEFGDLNRSGIVYIHGERRSLIDQKKQGNFMFRTKKARRIPPQGMAQKYIPPGRRGGVKSPSFPSTAIYSREEVARCIPGESAHTFCREALDPTRADSQAPPSMDDGTHCEVEGEKHLSLFSSQFCRIMVYKGGHVNPPCELWTRSNIGALDVNVGKPIPLFEEFPSTGKTRFEFKGWYEIVRWTVFKGGSPEIVEFMQRRGDSKRSKDAWRWREALGSSWAKVEVVPVHDDALGNPMQRVATSQAA</sequence>
<keyword evidence="1" id="KW-0479">Metal-binding</keyword>
<evidence type="ECO:0000256" key="3">
    <source>
        <dbReference type="ARBA" id="ARBA00022833"/>
    </source>
</evidence>
<dbReference type="PROSITE" id="PS01360">
    <property type="entry name" value="ZF_MYND_1"/>
    <property type="match status" value="1"/>
</dbReference>
<dbReference type="InterPro" id="IPR002893">
    <property type="entry name" value="Znf_MYND"/>
</dbReference>
<dbReference type="PROSITE" id="PS50865">
    <property type="entry name" value="ZF_MYND_2"/>
    <property type="match status" value="1"/>
</dbReference>
<evidence type="ECO:0000256" key="2">
    <source>
        <dbReference type="ARBA" id="ARBA00022771"/>
    </source>
</evidence>
<dbReference type="SUPFAM" id="SSF144232">
    <property type="entry name" value="HIT/MYND zinc finger-like"/>
    <property type="match status" value="1"/>
</dbReference>
<dbReference type="GO" id="GO:0008270">
    <property type="term" value="F:zinc ion binding"/>
    <property type="evidence" value="ECO:0007669"/>
    <property type="project" value="UniProtKB-KW"/>
</dbReference>
<evidence type="ECO:0000256" key="1">
    <source>
        <dbReference type="ARBA" id="ARBA00022723"/>
    </source>
</evidence>
<protein>
    <recommendedName>
        <fullName evidence="5">MYND-type domain-containing protein</fullName>
    </recommendedName>
</protein>
<evidence type="ECO:0000256" key="4">
    <source>
        <dbReference type="PROSITE-ProRule" id="PRU00134"/>
    </source>
</evidence>
<dbReference type="Gene3D" id="6.10.140.2220">
    <property type="match status" value="1"/>
</dbReference>
<dbReference type="EMBL" id="KB469299">
    <property type="protein sequence ID" value="EPQ57010.1"/>
    <property type="molecule type" value="Genomic_DNA"/>
</dbReference>
<gene>
    <name evidence="6" type="ORF">GLOTRDRAFT_137452</name>
</gene>
<dbReference type="Proteomes" id="UP000030669">
    <property type="component" value="Unassembled WGS sequence"/>
</dbReference>
<reference evidence="6 7" key="1">
    <citation type="journal article" date="2012" name="Science">
        <title>The Paleozoic origin of enzymatic lignin decomposition reconstructed from 31 fungal genomes.</title>
        <authorList>
            <person name="Floudas D."/>
            <person name="Binder M."/>
            <person name="Riley R."/>
            <person name="Barry K."/>
            <person name="Blanchette R.A."/>
            <person name="Henrissat B."/>
            <person name="Martinez A.T."/>
            <person name="Otillar R."/>
            <person name="Spatafora J.W."/>
            <person name="Yadav J.S."/>
            <person name="Aerts A."/>
            <person name="Benoit I."/>
            <person name="Boyd A."/>
            <person name="Carlson A."/>
            <person name="Copeland A."/>
            <person name="Coutinho P.M."/>
            <person name="de Vries R.P."/>
            <person name="Ferreira P."/>
            <person name="Findley K."/>
            <person name="Foster B."/>
            <person name="Gaskell J."/>
            <person name="Glotzer D."/>
            <person name="Gorecki P."/>
            <person name="Heitman J."/>
            <person name="Hesse C."/>
            <person name="Hori C."/>
            <person name="Igarashi K."/>
            <person name="Jurgens J.A."/>
            <person name="Kallen N."/>
            <person name="Kersten P."/>
            <person name="Kohler A."/>
            <person name="Kuees U."/>
            <person name="Kumar T.K.A."/>
            <person name="Kuo A."/>
            <person name="LaButti K."/>
            <person name="Larrondo L.F."/>
            <person name="Lindquist E."/>
            <person name="Ling A."/>
            <person name="Lombard V."/>
            <person name="Lucas S."/>
            <person name="Lundell T."/>
            <person name="Martin R."/>
            <person name="McLaughlin D.J."/>
            <person name="Morgenstern I."/>
            <person name="Morin E."/>
            <person name="Murat C."/>
            <person name="Nagy L.G."/>
            <person name="Nolan M."/>
            <person name="Ohm R.A."/>
            <person name="Patyshakuliyeva A."/>
            <person name="Rokas A."/>
            <person name="Ruiz-Duenas F.J."/>
            <person name="Sabat G."/>
            <person name="Salamov A."/>
            <person name="Samejima M."/>
            <person name="Schmutz J."/>
            <person name="Slot J.C."/>
            <person name="St John F."/>
            <person name="Stenlid J."/>
            <person name="Sun H."/>
            <person name="Sun S."/>
            <person name="Syed K."/>
            <person name="Tsang A."/>
            <person name="Wiebenga A."/>
            <person name="Young D."/>
            <person name="Pisabarro A."/>
            <person name="Eastwood D.C."/>
            <person name="Martin F."/>
            <person name="Cullen D."/>
            <person name="Grigoriev I.V."/>
            <person name="Hibbett D.S."/>
        </authorList>
    </citation>
    <scope>NUCLEOTIDE SEQUENCE [LARGE SCALE GENOMIC DNA]</scope>
    <source>
        <strain evidence="6 7">ATCC 11539</strain>
    </source>
</reference>
<keyword evidence="7" id="KW-1185">Reference proteome</keyword>
<dbReference type="Pfam" id="PF01753">
    <property type="entry name" value="zf-MYND"/>
    <property type="match status" value="1"/>
</dbReference>
<dbReference type="KEGG" id="gtr:GLOTRDRAFT_137452"/>
<keyword evidence="2 4" id="KW-0863">Zinc-finger</keyword>
<keyword evidence="3" id="KW-0862">Zinc</keyword>
<name>S7RR09_GLOTA</name>
<evidence type="ECO:0000313" key="6">
    <source>
        <dbReference type="EMBL" id="EPQ57010.1"/>
    </source>
</evidence>
<evidence type="ECO:0000259" key="5">
    <source>
        <dbReference type="PROSITE" id="PS50865"/>
    </source>
</evidence>
<evidence type="ECO:0000313" key="7">
    <source>
        <dbReference type="Proteomes" id="UP000030669"/>
    </source>
</evidence>